<dbReference type="GO" id="GO:0009279">
    <property type="term" value="C:cell outer membrane"/>
    <property type="evidence" value="ECO:0007669"/>
    <property type="project" value="UniProtKB-SubCell"/>
</dbReference>
<dbReference type="Proteomes" id="UP001409585">
    <property type="component" value="Unassembled WGS sequence"/>
</dbReference>
<keyword evidence="13" id="KW-1185">Reference proteome</keyword>
<dbReference type="HAMAP" id="MF_02204">
    <property type="entry name" value="Pal"/>
    <property type="match status" value="1"/>
</dbReference>
<dbReference type="Gene3D" id="3.30.1330.60">
    <property type="entry name" value="OmpA-like domain"/>
    <property type="match status" value="1"/>
</dbReference>
<evidence type="ECO:0000256" key="4">
    <source>
        <dbReference type="ARBA" id="ARBA00023139"/>
    </source>
</evidence>
<evidence type="ECO:0000256" key="8">
    <source>
        <dbReference type="HAMAP-Rule" id="MF_02204"/>
    </source>
</evidence>
<dbReference type="NCBIfam" id="TIGR02802">
    <property type="entry name" value="Pal_lipo"/>
    <property type="match status" value="1"/>
</dbReference>
<protein>
    <recommendedName>
        <fullName evidence="8">Peptidoglycan-associated lipoprotein</fullName>
        <shortName evidence="8">PAL</shortName>
    </recommendedName>
</protein>
<dbReference type="AlphaFoldDB" id="A0AAV3TWN3"/>
<dbReference type="CDD" id="cd07185">
    <property type="entry name" value="OmpA_C-like"/>
    <property type="match status" value="1"/>
</dbReference>
<dbReference type="SUPFAM" id="SSF103088">
    <property type="entry name" value="OmpA-like"/>
    <property type="match status" value="1"/>
</dbReference>
<comment type="subcellular location">
    <subcellularLocation>
        <location evidence="8">Cell outer membrane</location>
        <topology evidence="8">Lipid-anchor</topology>
    </subcellularLocation>
</comment>
<keyword evidence="1 8" id="KW-0132">Cell division</keyword>
<evidence type="ECO:0000313" key="12">
    <source>
        <dbReference type="EMBL" id="GAA4930219.1"/>
    </source>
</evidence>
<comment type="subunit">
    <text evidence="8">The Tol-Pal system is composed of five core proteins: the inner membrane proteins TolA, TolQ and TolR, the periplasmic protein TolB and the outer membrane protein Pal. They form a network linking the inner and outer membranes and the peptidoglycan layer.</text>
</comment>
<feature type="region of interest" description="Disordered" evidence="9">
    <location>
        <begin position="26"/>
        <end position="49"/>
    </location>
</feature>
<comment type="similarity">
    <text evidence="8">Belongs to the Pal lipoprotein family.</text>
</comment>
<proteinExistence type="inferred from homology"/>
<dbReference type="PROSITE" id="PS51257">
    <property type="entry name" value="PROKAR_LIPOPROTEIN"/>
    <property type="match status" value="1"/>
</dbReference>
<evidence type="ECO:0000256" key="5">
    <source>
        <dbReference type="ARBA" id="ARBA00023237"/>
    </source>
</evidence>
<keyword evidence="4 8" id="KW-0564">Palmitate</keyword>
<dbReference type="EMBL" id="BAABLX010000001">
    <property type="protein sequence ID" value="GAA4930219.1"/>
    <property type="molecule type" value="Genomic_DNA"/>
</dbReference>
<evidence type="ECO:0000256" key="10">
    <source>
        <dbReference type="SAM" id="SignalP"/>
    </source>
</evidence>
<name>A0AAV3TWN3_9ALTE</name>
<evidence type="ECO:0000256" key="7">
    <source>
        <dbReference type="ARBA" id="ARBA00023306"/>
    </source>
</evidence>
<dbReference type="PANTHER" id="PTHR30329">
    <property type="entry name" value="STATOR ELEMENT OF FLAGELLAR MOTOR COMPLEX"/>
    <property type="match status" value="1"/>
</dbReference>
<dbReference type="InterPro" id="IPR050330">
    <property type="entry name" value="Bact_OuterMem_StrucFunc"/>
</dbReference>
<feature type="chain" id="PRO_5043663112" description="Peptidoglycan-associated lipoprotein" evidence="10">
    <location>
        <begin position="19"/>
        <end position="165"/>
    </location>
</feature>
<evidence type="ECO:0000259" key="11">
    <source>
        <dbReference type="PROSITE" id="PS51123"/>
    </source>
</evidence>
<dbReference type="PROSITE" id="PS51123">
    <property type="entry name" value="OMPA_2"/>
    <property type="match status" value="1"/>
</dbReference>
<reference evidence="13" key="1">
    <citation type="journal article" date="2019" name="Int. J. Syst. Evol. Microbiol.">
        <title>The Global Catalogue of Microorganisms (GCM) 10K type strain sequencing project: providing services to taxonomists for standard genome sequencing and annotation.</title>
        <authorList>
            <consortium name="The Broad Institute Genomics Platform"/>
            <consortium name="The Broad Institute Genome Sequencing Center for Infectious Disease"/>
            <person name="Wu L."/>
            <person name="Ma J."/>
        </authorList>
    </citation>
    <scope>NUCLEOTIDE SEQUENCE [LARGE SCALE GENOMIC DNA]</scope>
    <source>
        <strain evidence="13">JCM 19134</strain>
    </source>
</reference>
<dbReference type="InterPro" id="IPR036737">
    <property type="entry name" value="OmpA-like_sf"/>
</dbReference>
<feature type="signal peptide" evidence="10">
    <location>
        <begin position="1"/>
        <end position="18"/>
    </location>
</feature>
<evidence type="ECO:0000256" key="3">
    <source>
        <dbReference type="ARBA" id="ARBA00023136"/>
    </source>
</evidence>
<sequence length="165" mass="18265">MKLLKTGFSLIVLAFVLAGCSSTEEIDTDQAATPVEEEVGSAVDTSGVDTSGIMEDEQMALETVFYFDFDQSVVKSDERALLTAHAEDLKANPRSVRLEGHADERGTREYNMALGERRANAIRDFLVLQGVDPTLIETVSYGEEQPAAYGSDEETWRLNRRVELK</sequence>
<dbReference type="PROSITE" id="PS01068">
    <property type="entry name" value="OMPA_1"/>
    <property type="match status" value="1"/>
</dbReference>
<dbReference type="InterPro" id="IPR006690">
    <property type="entry name" value="OMPA-like_CS"/>
</dbReference>
<evidence type="ECO:0000256" key="2">
    <source>
        <dbReference type="ARBA" id="ARBA00022729"/>
    </source>
</evidence>
<organism evidence="12 13">
    <name type="scientific">Halioxenophilus aromaticivorans</name>
    <dbReference type="NCBI Taxonomy" id="1306992"/>
    <lineage>
        <taxon>Bacteria</taxon>
        <taxon>Pseudomonadati</taxon>
        <taxon>Pseudomonadota</taxon>
        <taxon>Gammaproteobacteria</taxon>
        <taxon>Alteromonadales</taxon>
        <taxon>Alteromonadaceae</taxon>
        <taxon>Halioxenophilus</taxon>
    </lineage>
</organism>
<comment type="caution">
    <text evidence="12">The sequence shown here is derived from an EMBL/GenBank/DDBJ whole genome shotgun (WGS) entry which is preliminary data.</text>
</comment>
<keyword evidence="5 8" id="KW-0998">Cell outer membrane</keyword>
<keyword evidence="2 8" id="KW-0732">Signal</keyword>
<accession>A0AAV3TWN3</accession>
<keyword evidence="6 8" id="KW-0449">Lipoprotein</keyword>
<evidence type="ECO:0000256" key="6">
    <source>
        <dbReference type="ARBA" id="ARBA00023288"/>
    </source>
</evidence>
<dbReference type="InterPro" id="IPR006664">
    <property type="entry name" value="OMP_bac"/>
</dbReference>
<dbReference type="InterPro" id="IPR014169">
    <property type="entry name" value="Pal_lipo_C"/>
</dbReference>
<evidence type="ECO:0000256" key="9">
    <source>
        <dbReference type="SAM" id="MobiDB-lite"/>
    </source>
</evidence>
<dbReference type="GO" id="GO:0051301">
    <property type="term" value="P:cell division"/>
    <property type="evidence" value="ECO:0007669"/>
    <property type="project" value="UniProtKB-UniRule"/>
</dbReference>
<comment type="function">
    <text evidence="8">Part of the Tol-Pal system, which plays a role in outer membrane invagination during cell division and is important for maintaining outer membrane integrity.</text>
</comment>
<dbReference type="RefSeq" id="WP_345415838.1">
    <property type="nucleotide sequence ID" value="NZ_AP031496.1"/>
</dbReference>
<dbReference type="PRINTS" id="PR01021">
    <property type="entry name" value="OMPADOMAIN"/>
</dbReference>
<evidence type="ECO:0000256" key="1">
    <source>
        <dbReference type="ARBA" id="ARBA00022618"/>
    </source>
</evidence>
<keyword evidence="7 8" id="KW-0131">Cell cycle</keyword>
<dbReference type="InterPro" id="IPR006665">
    <property type="entry name" value="OmpA-like"/>
</dbReference>
<feature type="domain" description="OmpA-like" evidence="11">
    <location>
        <begin position="54"/>
        <end position="165"/>
    </location>
</feature>
<evidence type="ECO:0000313" key="13">
    <source>
        <dbReference type="Proteomes" id="UP001409585"/>
    </source>
</evidence>
<gene>
    <name evidence="8 12" type="primary">pal</name>
    <name evidence="12" type="ORF">GCM10025791_02590</name>
</gene>
<dbReference type="Pfam" id="PF00691">
    <property type="entry name" value="OmpA"/>
    <property type="match status" value="1"/>
</dbReference>
<dbReference type="PANTHER" id="PTHR30329:SF21">
    <property type="entry name" value="LIPOPROTEIN YIAD-RELATED"/>
    <property type="match status" value="1"/>
</dbReference>
<keyword evidence="3 8" id="KW-0472">Membrane</keyword>
<dbReference type="InterPro" id="IPR039001">
    <property type="entry name" value="Pal"/>
</dbReference>